<name>A0A517Y6S3_9BACT</name>
<keyword evidence="1" id="KW-0732">Signal</keyword>
<feature type="signal peptide" evidence="1">
    <location>
        <begin position="1"/>
        <end position="21"/>
    </location>
</feature>
<dbReference type="KEGG" id="aagg:ETAA8_09880"/>
<sequence precursor="true">MRSLLSLFLLPVLCTASLAAAETFSPEFEVAAGNVDRTGQPIRVPVVLPAAFKAADATLTINGQKIPAQVTQPSLLSKPAAAPTGGQNAELVFIAPAFKAGDTLKGTATISTATSIEKPVTEWKDTPGEYMDLIMAGKPVLRYMYAKLDETNKDTRSATFKPYHHVFDPEGKRLITKGPGGKFPHHRGLYFGFNRISYGEKQTADTWHCNNGEFQSHEKVLASEAGPVLGRHTVQVDWHGKDGKAFAQETREMTAYNTAGGTLIEFATRLDSLAGPVKLDGDPQHAGFQFRATQEVPDKTAAQTYYLRPDGKGDAGKFRNWPADKAHVDLPWNALSIVLDDQRYTIGMLDRPQNPKEARFSERDYGRFGSYFEYEIDAQKSLELNYRVWVQKGEMTVAEVTRLDDAFVYPAEVKVK</sequence>
<dbReference type="Pfam" id="PF14100">
    <property type="entry name" value="DUF6807"/>
    <property type="match status" value="1"/>
</dbReference>
<protein>
    <submittedName>
        <fullName evidence="2">Uncharacterized protein</fullName>
    </submittedName>
</protein>
<dbReference type="Proteomes" id="UP000315017">
    <property type="component" value="Chromosome"/>
</dbReference>
<dbReference type="EMBL" id="CP036274">
    <property type="protein sequence ID" value="QDU25916.1"/>
    <property type="molecule type" value="Genomic_DNA"/>
</dbReference>
<evidence type="ECO:0000256" key="1">
    <source>
        <dbReference type="SAM" id="SignalP"/>
    </source>
</evidence>
<accession>A0A517Y6S3</accession>
<dbReference type="AlphaFoldDB" id="A0A517Y6S3"/>
<dbReference type="InterPro" id="IPR029475">
    <property type="entry name" value="DUF6807"/>
</dbReference>
<organism evidence="2 3">
    <name type="scientific">Anatilimnocola aggregata</name>
    <dbReference type="NCBI Taxonomy" id="2528021"/>
    <lineage>
        <taxon>Bacteria</taxon>
        <taxon>Pseudomonadati</taxon>
        <taxon>Planctomycetota</taxon>
        <taxon>Planctomycetia</taxon>
        <taxon>Pirellulales</taxon>
        <taxon>Pirellulaceae</taxon>
        <taxon>Anatilimnocola</taxon>
    </lineage>
</organism>
<evidence type="ECO:0000313" key="2">
    <source>
        <dbReference type="EMBL" id="QDU25916.1"/>
    </source>
</evidence>
<feature type="chain" id="PRO_5021801276" evidence="1">
    <location>
        <begin position="22"/>
        <end position="416"/>
    </location>
</feature>
<proteinExistence type="predicted"/>
<dbReference type="RefSeq" id="WP_145085631.1">
    <property type="nucleotide sequence ID" value="NZ_CP036274.1"/>
</dbReference>
<keyword evidence="3" id="KW-1185">Reference proteome</keyword>
<gene>
    <name evidence="2" type="ORF">ETAA8_09880</name>
</gene>
<reference evidence="2 3" key="1">
    <citation type="submission" date="2019-02" db="EMBL/GenBank/DDBJ databases">
        <title>Deep-cultivation of Planctomycetes and their phenomic and genomic characterization uncovers novel biology.</title>
        <authorList>
            <person name="Wiegand S."/>
            <person name="Jogler M."/>
            <person name="Boedeker C."/>
            <person name="Pinto D."/>
            <person name="Vollmers J."/>
            <person name="Rivas-Marin E."/>
            <person name="Kohn T."/>
            <person name="Peeters S.H."/>
            <person name="Heuer A."/>
            <person name="Rast P."/>
            <person name="Oberbeckmann S."/>
            <person name="Bunk B."/>
            <person name="Jeske O."/>
            <person name="Meyerdierks A."/>
            <person name="Storesund J.E."/>
            <person name="Kallscheuer N."/>
            <person name="Luecker S."/>
            <person name="Lage O.M."/>
            <person name="Pohl T."/>
            <person name="Merkel B.J."/>
            <person name="Hornburger P."/>
            <person name="Mueller R.-W."/>
            <person name="Bruemmer F."/>
            <person name="Labrenz M."/>
            <person name="Spormann A.M."/>
            <person name="Op den Camp H."/>
            <person name="Overmann J."/>
            <person name="Amann R."/>
            <person name="Jetten M.S.M."/>
            <person name="Mascher T."/>
            <person name="Medema M.H."/>
            <person name="Devos D.P."/>
            <person name="Kaster A.-K."/>
            <person name="Ovreas L."/>
            <person name="Rohde M."/>
            <person name="Galperin M.Y."/>
            <person name="Jogler C."/>
        </authorList>
    </citation>
    <scope>NUCLEOTIDE SEQUENCE [LARGE SCALE GENOMIC DNA]</scope>
    <source>
        <strain evidence="2 3">ETA_A8</strain>
    </source>
</reference>
<evidence type="ECO:0000313" key="3">
    <source>
        <dbReference type="Proteomes" id="UP000315017"/>
    </source>
</evidence>
<dbReference type="OrthoDB" id="253611at2"/>